<dbReference type="Proteomes" id="UP000250369">
    <property type="component" value="Unassembled WGS sequence"/>
</dbReference>
<reference evidence="1 2" key="1">
    <citation type="journal article" date="2009" name="Int. J. Syst. Evol. Microbiol.">
        <title>Paenibacillus contaminans sp. nov., isolated from a contaminated laboratory plate.</title>
        <authorList>
            <person name="Chou J.H."/>
            <person name="Lee J.H."/>
            <person name="Lin M.C."/>
            <person name="Chang P.S."/>
            <person name="Arun A.B."/>
            <person name="Young C.C."/>
            <person name="Chen W.M."/>
        </authorList>
    </citation>
    <scope>NUCLEOTIDE SEQUENCE [LARGE SCALE GENOMIC DNA]</scope>
    <source>
        <strain evidence="1 2">CKOBP-6</strain>
    </source>
</reference>
<name>A0A329M7W6_9BACL</name>
<evidence type="ECO:0008006" key="3">
    <source>
        <dbReference type="Google" id="ProtNLM"/>
    </source>
</evidence>
<protein>
    <recommendedName>
        <fullName evidence="3">DUF4351 domain-containing protein</fullName>
    </recommendedName>
</protein>
<comment type="caution">
    <text evidence="1">The sequence shown here is derived from an EMBL/GenBank/DDBJ whole genome shotgun (WGS) entry which is preliminary data.</text>
</comment>
<accession>A0A329M7W6</accession>
<proteinExistence type="predicted"/>
<evidence type="ECO:0000313" key="1">
    <source>
        <dbReference type="EMBL" id="RAV16055.1"/>
    </source>
</evidence>
<evidence type="ECO:0000313" key="2">
    <source>
        <dbReference type="Proteomes" id="UP000250369"/>
    </source>
</evidence>
<gene>
    <name evidence="1" type="ORF">DQG23_29115</name>
</gene>
<dbReference type="AlphaFoldDB" id="A0A329M7W6"/>
<dbReference type="EMBL" id="QMFB01000022">
    <property type="protein sequence ID" value="RAV16055.1"/>
    <property type="molecule type" value="Genomic_DNA"/>
</dbReference>
<keyword evidence="2" id="KW-1185">Reference proteome</keyword>
<organism evidence="1 2">
    <name type="scientific">Paenibacillus contaminans</name>
    <dbReference type="NCBI Taxonomy" id="450362"/>
    <lineage>
        <taxon>Bacteria</taxon>
        <taxon>Bacillati</taxon>
        <taxon>Bacillota</taxon>
        <taxon>Bacilli</taxon>
        <taxon>Bacillales</taxon>
        <taxon>Paenibacillaceae</taxon>
        <taxon>Paenibacillus</taxon>
    </lineage>
</organism>
<dbReference type="OrthoDB" id="419816at2"/>
<dbReference type="RefSeq" id="WP_113034561.1">
    <property type="nucleotide sequence ID" value="NZ_QMFB01000022.1"/>
</dbReference>
<sequence length="160" mass="18338">MKQDNPVAAALLSNMDFKEMERVEVKKEFLRMLARLELDPARMSLIIGFFESYLPWKEEDERRLAAELHELQNGEEERIMELKTYWERKAEERADARAEERIKELVGKFLHAQFGEAAQGLQAELAKVTDAAALDRIAASLFQARSLEEAAAIIAQNMQA</sequence>